<feature type="chain" id="PRO_5015120539" evidence="1">
    <location>
        <begin position="18"/>
        <end position="57"/>
    </location>
</feature>
<organism evidence="2">
    <name type="scientific">Rhizophora mucronata</name>
    <name type="common">Asiatic mangrove</name>
    <dbReference type="NCBI Taxonomy" id="61149"/>
    <lineage>
        <taxon>Eukaryota</taxon>
        <taxon>Viridiplantae</taxon>
        <taxon>Streptophyta</taxon>
        <taxon>Embryophyta</taxon>
        <taxon>Tracheophyta</taxon>
        <taxon>Spermatophyta</taxon>
        <taxon>Magnoliopsida</taxon>
        <taxon>eudicotyledons</taxon>
        <taxon>Gunneridae</taxon>
        <taxon>Pentapetalae</taxon>
        <taxon>rosids</taxon>
        <taxon>fabids</taxon>
        <taxon>Malpighiales</taxon>
        <taxon>Rhizophoraceae</taxon>
        <taxon>Rhizophora</taxon>
    </lineage>
</organism>
<proteinExistence type="predicted"/>
<keyword evidence="1" id="KW-0732">Signal</keyword>
<reference evidence="2" key="1">
    <citation type="submission" date="2018-02" db="EMBL/GenBank/DDBJ databases">
        <title>Rhizophora mucronata_Transcriptome.</title>
        <authorList>
            <person name="Meera S.P."/>
            <person name="Sreeshan A."/>
            <person name="Augustine A."/>
        </authorList>
    </citation>
    <scope>NUCLEOTIDE SEQUENCE</scope>
    <source>
        <tissue evidence="2">Leaf</tissue>
    </source>
</reference>
<accession>A0A2P2KND6</accession>
<dbReference type="EMBL" id="GGEC01026745">
    <property type="protein sequence ID" value="MBX07229.1"/>
    <property type="molecule type" value="Transcribed_RNA"/>
</dbReference>
<evidence type="ECO:0000256" key="1">
    <source>
        <dbReference type="SAM" id="SignalP"/>
    </source>
</evidence>
<feature type="signal peptide" evidence="1">
    <location>
        <begin position="1"/>
        <end position="17"/>
    </location>
</feature>
<evidence type="ECO:0000313" key="2">
    <source>
        <dbReference type="EMBL" id="MBX07229.1"/>
    </source>
</evidence>
<dbReference type="AlphaFoldDB" id="A0A2P2KND6"/>
<protein>
    <submittedName>
        <fullName evidence="2">Uncharacterized protein MANES_17G084000</fullName>
    </submittedName>
</protein>
<name>A0A2P2KND6_RHIMU</name>
<sequence length="57" mass="6478">MICHVIHIAALSFNVLALKCFHKLNGELLVFFLCFPPDARASLIFLTYTQCKILILL</sequence>